<name>A0A9Q0C300_9POAL</name>
<organism evidence="2 3">
    <name type="scientific">Rhynchospora breviuscula</name>
    <dbReference type="NCBI Taxonomy" id="2022672"/>
    <lineage>
        <taxon>Eukaryota</taxon>
        <taxon>Viridiplantae</taxon>
        <taxon>Streptophyta</taxon>
        <taxon>Embryophyta</taxon>
        <taxon>Tracheophyta</taxon>
        <taxon>Spermatophyta</taxon>
        <taxon>Magnoliopsida</taxon>
        <taxon>Liliopsida</taxon>
        <taxon>Poales</taxon>
        <taxon>Cyperaceae</taxon>
        <taxon>Cyperoideae</taxon>
        <taxon>Rhynchosporeae</taxon>
        <taxon>Rhynchospora</taxon>
    </lineage>
</organism>
<dbReference type="EMBL" id="JAMQYH010000005">
    <property type="protein sequence ID" value="KAJ1686287.1"/>
    <property type="molecule type" value="Genomic_DNA"/>
</dbReference>
<gene>
    <name evidence="2" type="ORF">LUZ63_017677</name>
</gene>
<dbReference type="Pfam" id="PF03478">
    <property type="entry name" value="Beta-prop_KIB1-4"/>
    <property type="match status" value="1"/>
</dbReference>
<sequence length="343" mass="39032">MCKKREIDWCDLLPELVDVISKKIPGLCDFIRFRATCKRWRSLVPLSDARSQLPWLMEGNGEACAITTNLQAEHRFYSAFTGETGKILVKPSCQGKSFRGPSPGHLLLSNGEFTNLRKSCHLFNPLTEEEVWLPPLTCSLGWPVYSSGFESWAFFDPYTLEWAATARRADSQLCCNLKTLIVSSGLGATTEFFGESTIIKWDEIQPPMEETQLDSRCVSSHIMDTGRDLLRVSLYSRCCKNTEHCAYFRIYKLGFEENNCVWEEISSIDDRVLFLDVVDAFSISAKSFPAAVGGFVIPNSIYFLSPDDCKPYRYDIQRGFVQRLPCPFQKCIWFLPTLRIIGP</sequence>
<dbReference type="OrthoDB" id="638130at2759"/>
<dbReference type="InterPro" id="IPR050942">
    <property type="entry name" value="F-box_BR-signaling"/>
</dbReference>
<reference evidence="2" key="1">
    <citation type="journal article" date="2022" name="Cell">
        <title>Repeat-based holocentromeres influence genome architecture and karyotype evolution.</title>
        <authorList>
            <person name="Hofstatter P.G."/>
            <person name="Thangavel G."/>
            <person name="Lux T."/>
            <person name="Neumann P."/>
            <person name="Vondrak T."/>
            <person name="Novak P."/>
            <person name="Zhang M."/>
            <person name="Costa L."/>
            <person name="Castellani M."/>
            <person name="Scott A."/>
            <person name="Toegelov H."/>
            <person name="Fuchs J."/>
            <person name="Mata-Sucre Y."/>
            <person name="Dias Y."/>
            <person name="Vanzela A.L.L."/>
            <person name="Huettel B."/>
            <person name="Almeida C.C.S."/>
            <person name="Simkova H."/>
            <person name="Souza G."/>
            <person name="Pedrosa-Harand A."/>
            <person name="Macas J."/>
            <person name="Mayer K.F.X."/>
            <person name="Houben A."/>
            <person name="Marques A."/>
        </authorList>
    </citation>
    <scope>NUCLEOTIDE SEQUENCE</scope>
    <source>
        <strain evidence="2">RhyBre1mFocal</strain>
    </source>
</reference>
<dbReference type="Proteomes" id="UP001151287">
    <property type="component" value="Unassembled WGS sequence"/>
</dbReference>
<evidence type="ECO:0000313" key="3">
    <source>
        <dbReference type="Proteomes" id="UP001151287"/>
    </source>
</evidence>
<protein>
    <recommendedName>
        <fullName evidence="1">KIB1-4 beta-propeller domain-containing protein</fullName>
    </recommendedName>
</protein>
<feature type="domain" description="KIB1-4 beta-propeller" evidence="1">
    <location>
        <begin position="204"/>
        <end position="312"/>
    </location>
</feature>
<dbReference type="PANTHER" id="PTHR44259">
    <property type="entry name" value="OS07G0183000 PROTEIN-RELATED"/>
    <property type="match status" value="1"/>
</dbReference>
<dbReference type="AlphaFoldDB" id="A0A9Q0C300"/>
<evidence type="ECO:0000259" key="1">
    <source>
        <dbReference type="Pfam" id="PF03478"/>
    </source>
</evidence>
<keyword evidence="3" id="KW-1185">Reference proteome</keyword>
<comment type="caution">
    <text evidence="2">The sequence shown here is derived from an EMBL/GenBank/DDBJ whole genome shotgun (WGS) entry which is preliminary data.</text>
</comment>
<evidence type="ECO:0000313" key="2">
    <source>
        <dbReference type="EMBL" id="KAJ1686287.1"/>
    </source>
</evidence>
<proteinExistence type="predicted"/>
<accession>A0A9Q0C300</accession>
<dbReference type="PANTHER" id="PTHR44259:SF114">
    <property type="entry name" value="OS06G0707300 PROTEIN"/>
    <property type="match status" value="1"/>
</dbReference>
<dbReference type="InterPro" id="IPR005174">
    <property type="entry name" value="KIB1-4_b-propeller"/>
</dbReference>